<feature type="compositionally biased region" description="Basic residues" evidence="1">
    <location>
        <begin position="33"/>
        <end position="45"/>
    </location>
</feature>
<protein>
    <submittedName>
        <fullName evidence="3">Proteasome activator complex subunit 4 (inferred by orthology to a human protein)</fullName>
    </submittedName>
</protein>
<accession>A0A0M3KFQ4</accession>
<dbReference type="WBParaSite" id="ASIM_0001981501-mRNA-1">
    <property type="protein sequence ID" value="ASIM_0001981501-mRNA-1"/>
    <property type="gene ID" value="ASIM_0001981501"/>
</dbReference>
<reference evidence="3" key="1">
    <citation type="submission" date="2017-02" db="UniProtKB">
        <authorList>
            <consortium name="WormBaseParasite"/>
        </authorList>
    </citation>
    <scope>IDENTIFICATION</scope>
</reference>
<dbReference type="GO" id="GO:0010499">
    <property type="term" value="P:proteasomal ubiquitin-independent protein catabolic process"/>
    <property type="evidence" value="ECO:0007669"/>
    <property type="project" value="TreeGrafter"/>
</dbReference>
<dbReference type="GO" id="GO:0005829">
    <property type="term" value="C:cytosol"/>
    <property type="evidence" value="ECO:0007669"/>
    <property type="project" value="TreeGrafter"/>
</dbReference>
<organism evidence="3">
    <name type="scientific">Anisakis simplex</name>
    <name type="common">Herring worm</name>
    <dbReference type="NCBI Taxonomy" id="6269"/>
    <lineage>
        <taxon>Eukaryota</taxon>
        <taxon>Metazoa</taxon>
        <taxon>Ecdysozoa</taxon>
        <taxon>Nematoda</taxon>
        <taxon>Chromadorea</taxon>
        <taxon>Rhabditida</taxon>
        <taxon>Spirurina</taxon>
        <taxon>Ascaridomorpha</taxon>
        <taxon>Ascaridoidea</taxon>
        <taxon>Anisakidae</taxon>
        <taxon>Anisakis</taxon>
        <taxon>Anisakis simplex complex</taxon>
    </lineage>
</organism>
<dbReference type="InterPro" id="IPR032430">
    <property type="entry name" value="Blm10_mid"/>
</dbReference>
<feature type="region of interest" description="Disordered" evidence="1">
    <location>
        <begin position="25"/>
        <end position="64"/>
    </location>
</feature>
<feature type="compositionally biased region" description="Low complexity" evidence="1">
    <location>
        <begin position="128"/>
        <end position="141"/>
    </location>
</feature>
<evidence type="ECO:0000256" key="1">
    <source>
        <dbReference type="SAM" id="MobiDB-lite"/>
    </source>
</evidence>
<dbReference type="AlphaFoldDB" id="A0A0M3KFQ4"/>
<evidence type="ECO:0000313" key="3">
    <source>
        <dbReference type="WBParaSite" id="ASIM_0001981501-mRNA-1"/>
    </source>
</evidence>
<dbReference type="PANTHER" id="PTHR32170:SF4">
    <property type="entry name" value="DUF3437 DOMAIN-CONTAINING PROTEIN-RELATED"/>
    <property type="match status" value="1"/>
</dbReference>
<dbReference type="Pfam" id="PF16507">
    <property type="entry name" value="HEAT_PSME4_mid"/>
    <property type="match status" value="1"/>
</dbReference>
<feature type="domain" description="Proteasome activator Blm10 middle HEAT repeats region" evidence="2">
    <location>
        <begin position="217"/>
        <end position="269"/>
    </location>
</feature>
<proteinExistence type="predicted"/>
<dbReference type="GO" id="GO:0016504">
    <property type="term" value="F:peptidase activator activity"/>
    <property type="evidence" value="ECO:0007669"/>
    <property type="project" value="InterPro"/>
</dbReference>
<name>A0A0M3KFQ4_ANISI</name>
<dbReference type="GO" id="GO:0005634">
    <property type="term" value="C:nucleus"/>
    <property type="evidence" value="ECO:0007669"/>
    <property type="project" value="TreeGrafter"/>
</dbReference>
<feature type="region of interest" description="Disordered" evidence="1">
    <location>
        <begin position="91"/>
        <end position="150"/>
    </location>
</feature>
<sequence>LSDAVEQFLKHQEVAREDAKDQAIIASRSATRKEKKKVKARYATRHKFDPPSQVPSVIGSPTERKDVEDKAFFSRFLHDLQRKLGVLNETEQTQQAMALPTIPEGRVLRESPDSSESGESDGSDSSDKSAGSSQSNSTSGSVDPKTRRSNAIRGSAEAIKVVDAEAAPVLLRSTKYCSSTSRPALIFDDQAALTAHSVSETTLRTAHMPDAVVRPLRSHIISLLEALIPALDVNDLDKTTVAFESIQRLFSLIKIVDCSGALDVRDDLSMEEIYLCQETGRIPDIVNLFVDKILSMVEMCAVSIPKSSSLALGSLSDVEGDPLNEDDVLLKKCAINAFNALLDNCSLAILTVSIPSFHE</sequence>
<dbReference type="InterPro" id="IPR035309">
    <property type="entry name" value="PSME4"/>
</dbReference>
<dbReference type="PANTHER" id="PTHR32170">
    <property type="entry name" value="PROTEASOME ACTIVATOR COMPLEX SUBUNIT 4"/>
    <property type="match status" value="1"/>
</dbReference>
<evidence type="ECO:0000259" key="2">
    <source>
        <dbReference type="Pfam" id="PF16507"/>
    </source>
</evidence>
<dbReference type="GO" id="GO:0070628">
    <property type="term" value="F:proteasome binding"/>
    <property type="evidence" value="ECO:0007669"/>
    <property type="project" value="InterPro"/>
</dbReference>